<dbReference type="EMBL" id="CAKKLH010000055">
    <property type="protein sequence ID" value="CAH0101255.1"/>
    <property type="molecule type" value="Genomic_DNA"/>
</dbReference>
<evidence type="ECO:0000256" key="8">
    <source>
        <dbReference type="RuleBase" id="RU003857"/>
    </source>
</evidence>
<evidence type="ECO:0000256" key="9">
    <source>
        <dbReference type="SAM" id="Phobius"/>
    </source>
</evidence>
<dbReference type="OrthoDB" id="6331702at2759"/>
<keyword evidence="5 8" id="KW-0406">Ion transport</keyword>
<keyword evidence="12" id="KW-1185">Reference proteome</keyword>
<keyword evidence="2 8" id="KW-0813">Transport</keyword>
<feature type="transmembrane region" description="Helical" evidence="9">
    <location>
        <begin position="140"/>
        <end position="161"/>
    </location>
</feature>
<accession>A0A8J2RBX8</accession>
<feature type="transmembrane region" description="Helical" evidence="9">
    <location>
        <begin position="173"/>
        <end position="194"/>
    </location>
</feature>
<dbReference type="GO" id="GO:0005886">
    <property type="term" value="C:plasma membrane"/>
    <property type="evidence" value="ECO:0007669"/>
    <property type="project" value="TreeGrafter"/>
</dbReference>
<feature type="transmembrane region" description="Helical" evidence="9">
    <location>
        <begin position="51"/>
        <end position="71"/>
    </location>
</feature>
<comment type="caution">
    <text evidence="11">The sequence shown here is derived from an EMBL/GenBank/DDBJ whole genome shotgun (WGS) entry which is preliminary data.</text>
</comment>
<evidence type="ECO:0000313" key="12">
    <source>
        <dbReference type="Proteomes" id="UP000789390"/>
    </source>
</evidence>
<dbReference type="AlphaFoldDB" id="A0A8J2RBX8"/>
<dbReference type="PANTHER" id="PTHR11003:SF335">
    <property type="entry name" value="POTASSIUM CHANNEL DOMAIN-CONTAINING PROTEIN"/>
    <property type="match status" value="1"/>
</dbReference>
<keyword evidence="6 9" id="KW-0472">Membrane</keyword>
<feature type="transmembrane region" description="Helical" evidence="9">
    <location>
        <begin position="279"/>
        <end position="301"/>
    </location>
</feature>
<comment type="similarity">
    <text evidence="8">Belongs to the two pore domain potassium channel (TC 1.A.1.8) family.</text>
</comment>
<evidence type="ECO:0000256" key="3">
    <source>
        <dbReference type="ARBA" id="ARBA00022692"/>
    </source>
</evidence>
<sequence>MEDTVDSAVQVEKVSLWRATREIFRDSRSTWKNVLNECPASWRTIRSGMSWCCLLLIINGAFWLFGGLLFASLEGWHESRYKCGALRIRRFFIEELWEQSAILPEDEWRELARQRLIDFEDQLHEAFSAGLTSYTGKRTWGFWDAVAFSMTTVSTIGYGHIVPVTWLGRMITIGYSTFGIPLFLILLAESGLLLTRILKLTWVYIVRFGATPSGKRIYHSKIINCLLRLIHNTINKIFEQGKSKRLVGPLFETFQGIYNNAINSVNTSKTFSVDDQFDISALVAIGLLFLYILWGSILFFLSEDWSPLEAFYFVYITLTTIGFGDYVPQHPLALLTSVVYIIFGLALTGLCLNTIQGELLRKSDNVRSKLCALFGLQLNCNEIVNLGCSASETFVLSETSFPSEPVPLPSEIPLLPEETEPIQLETTEIEKKDQ</sequence>
<feature type="transmembrane region" description="Helical" evidence="9">
    <location>
        <begin position="308"/>
        <end position="326"/>
    </location>
</feature>
<dbReference type="PRINTS" id="PR01333">
    <property type="entry name" value="2POREKCHANEL"/>
</dbReference>
<dbReference type="GO" id="GO:0030322">
    <property type="term" value="P:stabilization of membrane potential"/>
    <property type="evidence" value="ECO:0007669"/>
    <property type="project" value="TreeGrafter"/>
</dbReference>
<feature type="domain" description="Potassium channel" evidence="10">
    <location>
        <begin position="134"/>
        <end position="194"/>
    </location>
</feature>
<evidence type="ECO:0000256" key="4">
    <source>
        <dbReference type="ARBA" id="ARBA00022989"/>
    </source>
</evidence>
<evidence type="ECO:0000313" key="11">
    <source>
        <dbReference type="EMBL" id="CAH0101255.1"/>
    </source>
</evidence>
<feature type="transmembrane region" description="Helical" evidence="9">
    <location>
        <begin position="332"/>
        <end position="352"/>
    </location>
</feature>
<evidence type="ECO:0000256" key="1">
    <source>
        <dbReference type="ARBA" id="ARBA00004141"/>
    </source>
</evidence>
<feature type="domain" description="Potassium channel" evidence="10">
    <location>
        <begin position="287"/>
        <end position="356"/>
    </location>
</feature>
<evidence type="ECO:0000256" key="6">
    <source>
        <dbReference type="ARBA" id="ARBA00023136"/>
    </source>
</evidence>
<gene>
    <name evidence="11" type="ORF">DGAL_LOCUS3583</name>
</gene>
<keyword evidence="3 8" id="KW-0812">Transmembrane</keyword>
<dbReference type="Pfam" id="PF07885">
    <property type="entry name" value="Ion_trans_2"/>
    <property type="match status" value="2"/>
</dbReference>
<dbReference type="SUPFAM" id="SSF81324">
    <property type="entry name" value="Voltage-gated potassium channels"/>
    <property type="match status" value="2"/>
</dbReference>
<evidence type="ECO:0000259" key="10">
    <source>
        <dbReference type="Pfam" id="PF07885"/>
    </source>
</evidence>
<dbReference type="PANTHER" id="PTHR11003">
    <property type="entry name" value="POTASSIUM CHANNEL, SUBFAMILY K"/>
    <property type="match status" value="1"/>
</dbReference>
<evidence type="ECO:0000256" key="2">
    <source>
        <dbReference type="ARBA" id="ARBA00022448"/>
    </source>
</evidence>
<proteinExistence type="inferred from homology"/>
<keyword evidence="4 9" id="KW-1133">Transmembrane helix</keyword>
<dbReference type="Gene3D" id="1.10.287.70">
    <property type="match status" value="1"/>
</dbReference>
<comment type="subcellular location">
    <subcellularLocation>
        <location evidence="1">Membrane</location>
        <topology evidence="1">Multi-pass membrane protein</topology>
    </subcellularLocation>
</comment>
<organism evidence="11 12">
    <name type="scientific">Daphnia galeata</name>
    <dbReference type="NCBI Taxonomy" id="27404"/>
    <lineage>
        <taxon>Eukaryota</taxon>
        <taxon>Metazoa</taxon>
        <taxon>Ecdysozoa</taxon>
        <taxon>Arthropoda</taxon>
        <taxon>Crustacea</taxon>
        <taxon>Branchiopoda</taxon>
        <taxon>Diplostraca</taxon>
        <taxon>Cladocera</taxon>
        <taxon>Anomopoda</taxon>
        <taxon>Daphniidae</taxon>
        <taxon>Daphnia</taxon>
    </lineage>
</organism>
<reference evidence="11" key="1">
    <citation type="submission" date="2021-11" db="EMBL/GenBank/DDBJ databases">
        <authorList>
            <person name="Schell T."/>
        </authorList>
    </citation>
    <scope>NUCLEOTIDE SEQUENCE</scope>
    <source>
        <strain evidence="11">M5</strain>
    </source>
</reference>
<evidence type="ECO:0000256" key="5">
    <source>
        <dbReference type="ARBA" id="ARBA00023065"/>
    </source>
</evidence>
<evidence type="ECO:0000256" key="7">
    <source>
        <dbReference type="ARBA" id="ARBA00023303"/>
    </source>
</evidence>
<keyword evidence="7 8" id="KW-0407">Ion channel</keyword>
<dbReference type="InterPro" id="IPR013099">
    <property type="entry name" value="K_chnl_dom"/>
</dbReference>
<dbReference type="GO" id="GO:0022841">
    <property type="term" value="F:potassium ion leak channel activity"/>
    <property type="evidence" value="ECO:0007669"/>
    <property type="project" value="TreeGrafter"/>
</dbReference>
<dbReference type="GO" id="GO:0015271">
    <property type="term" value="F:outward rectifier potassium channel activity"/>
    <property type="evidence" value="ECO:0007669"/>
    <property type="project" value="TreeGrafter"/>
</dbReference>
<dbReference type="Proteomes" id="UP000789390">
    <property type="component" value="Unassembled WGS sequence"/>
</dbReference>
<name>A0A8J2RBX8_9CRUS</name>
<dbReference type="InterPro" id="IPR003280">
    <property type="entry name" value="2pore_dom_K_chnl"/>
</dbReference>
<protein>
    <recommendedName>
        <fullName evidence="10">Potassium channel domain-containing protein</fullName>
    </recommendedName>
</protein>